<dbReference type="InterPro" id="IPR051333">
    <property type="entry name" value="CLIP_Serine_Protease"/>
</dbReference>
<feature type="chain" id="PRO_5008404980" description="Peptidase S1 domain-containing protein" evidence="1">
    <location>
        <begin position="24"/>
        <end position="338"/>
    </location>
</feature>
<dbReference type="Gene3D" id="2.40.10.10">
    <property type="entry name" value="Trypsin-like serine proteases"/>
    <property type="match status" value="1"/>
</dbReference>
<dbReference type="EMBL" id="JXJN01016533">
    <property type="status" value="NOT_ANNOTATED_CDS"/>
    <property type="molecule type" value="Genomic_DNA"/>
</dbReference>
<evidence type="ECO:0000259" key="2">
    <source>
        <dbReference type="PROSITE" id="PS50240"/>
    </source>
</evidence>
<dbReference type="SMART" id="SM00020">
    <property type="entry name" value="Tryp_SPc"/>
    <property type="match status" value="1"/>
</dbReference>
<keyword evidence="4" id="KW-1185">Reference proteome</keyword>
<sequence length="338" mass="37595">MGFFRLITFAIALIVSTMDGSVGETPPIYDDDLQIDDDTNEKSVEAVDHFLVCPPRDVARGEGRFVVAIKGNNTFCEGSIIDRNWVLTSARCLSSLVDSNFQVIAGVRSLVRPFEQHTSQIREITNHNYVNIHEGYTHDNPNSEESDKEQNIDPHNIGLIYVKSPFDYDSAVQPIPLPLKECLDDGRGKMYGWQLHKSLKLQTLDLQIIDSDKCKVPWGDDSDIDSHHICTQITGPCTSGPGSDEMMMEGPMDENSNTTSYYIDPTCGGNDGSAAVLVTPKVGEVLVGILNYADIDCGESTRPIVYTSTFAYMDWIEKEIKKFSEKSKATAKKRRPLT</sequence>
<proteinExistence type="predicted"/>
<feature type="domain" description="Peptidase S1" evidence="2">
    <location>
        <begin position="51"/>
        <end position="321"/>
    </location>
</feature>
<dbReference type="VEuPathDB" id="VectorBase:GPPI034142"/>
<dbReference type="EnsemblMetazoa" id="GPPI034142-RA">
    <property type="protein sequence ID" value="GPPI034142-PA"/>
    <property type="gene ID" value="GPPI034142"/>
</dbReference>
<name>A0A1B0BLS6_9MUSC</name>
<dbReference type="AlphaFoldDB" id="A0A1B0BLS6"/>
<dbReference type="InterPro" id="IPR009003">
    <property type="entry name" value="Peptidase_S1_PA"/>
</dbReference>
<dbReference type="InterPro" id="IPR043504">
    <property type="entry name" value="Peptidase_S1_PA_chymotrypsin"/>
</dbReference>
<keyword evidence="1" id="KW-0732">Signal</keyword>
<dbReference type="STRING" id="67801.A0A1B0BLS6"/>
<accession>A0A1B0BLS6</accession>
<dbReference type="GO" id="GO:0006508">
    <property type="term" value="P:proteolysis"/>
    <property type="evidence" value="ECO:0007669"/>
    <property type="project" value="InterPro"/>
</dbReference>
<dbReference type="GO" id="GO:0004252">
    <property type="term" value="F:serine-type endopeptidase activity"/>
    <property type="evidence" value="ECO:0007669"/>
    <property type="project" value="InterPro"/>
</dbReference>
<dbReference type="PANTHER" id="PTHR24260:SF136">
    <property type="entry name" value="GH08193P-RELATED"/>
    <property type="match status" value="1"/>
</dbReference>
<evidence type="ECO:0000313" key="4">
    <source>
        <dbReference type="Proteomes" id="UP000092460"/>
    </source>
</evidence>
<dbReference type="Pfam" id="PF00089">
    <property type="entry name" value="Trypsin"/>
    <property type="match status" value="1"/>
</dbReference>
<protein>
    <recommendedName>
        <fullName evidence="2">Peptidase S1 domain-containing protein</fullName>
    </recommendedName>
</protein>
<dbReference type="PANTHER" id="PTHR24260">
    <property type="match status" value="1"/>
</dbReference>
<reference evidence="3" key="2">
    <citation type="submission" date="2020-05" db="UniProtKB">
        <authorList>
            <consortium name="EnsemblMetazoa"/>
        </authorList>
    </citation>
    <scope>IDENTIFICATION</scope>
    <source>
        <strain evidence="3">IAEA</strain>
    </source>
</reference>
<dbReference type="InterPro" id="IPR001254">
    <property type="entry name" value="Trypsin_dom"/>
</dbReference>
<evidence type="ECO:0000256" key="1">
    <source>
        <dbReference type="SAM" id="SignalP"/>
    </source>
</evidence>
<organism evidence="3 4">
    <name type="scientific">Glossina palpalis gambiensis</name>
    <dbReference type="NCBI Taxonomy" id="67801"/>
    <lineage>
        <taxon>Eukaryota</taxon>
        <taxon>Metazoa</taxon>
        <taxon>Ecdysozoa</taxon>
        <taxon>Arthropoda</taxon>
        <taxon>Hexapoda</taxon>
        <taxon>Insecta</taxon>
        <taxon>Pterygota</taxon>
        <taxon>Neoptera</taxon>
        <taxon>Endopterygota</taxon>
        <taxon>Diptera</taxon>
        <taxon>Brachycera</taxon>
        <taxon>Muscomorpha</taxon>
        <taxon>Hippoboscoidea</taxon>
        <taxon>Glossinidae</taxon>
        <taxon>Glossina</taxon>
    </lineage>
</organism>
<dbReference type="SUPFAM" id="SSF50494">
    <property type="entry name" value="Trypsin-like serine proteases"/>
    <property type="match status" value="1"/>
</dbReference>
<reference evidence="4" key="1">
    <citation type="submission" date="2015-01" db="EMBL/GenBank/DDBJ databases">
        <authorList>
            <person name="Aksoy S."/>
            <person name="Warren W."/>
            <person name="Wilson R.K."/>
        </authorList>
    </citation>
    <scope>NUCLEOTIDE SEQUENCE [LARGE SCALE GENOMIC DNA]</scope>
    <source>
        <strain evidence="4">IAEA</strain>
    </source>
</reference>
<evidence type="ECO:0000313" key="3">
    <source>
        <dbReference type="EnsemblMetazoa" id="GPPI034142-PA"/>
    </source>
</evidence>
<dbReference type="PROSITE" id="PS50240">
    <property type="entry name" value="TRYPSIN_DOM"/>
    <property type="match status" value="1"/>
</dbReference>
<feature type="signal peptide" evidence="1">
    <location>
        <begin position="1"/>
        <end position="23"/>
    </location>
</feature>
<dbReference type="Proteomes" id="UP000092460">
    <property type="component" value="Unassembled WGS sequence"/>
</dbReference>